<dbReference type="GO" id="GO:0016740">
    <property type="term" value="F:transferase activity"/>
    <property type="evidence" value="ECO:0007669"/>
    <property type="project" value="UniProtKB-KW"/>
</dbReference>
<gene>
    <name evidence="9" type="ORF">B0H67DRAFT_640124</name>
</gene>
<keyword evidence="7" id="KW-0472">Membrane</keyword>
<evidence type="ECO:0000256" key="4">
    <source>
        <dbReference type="ARBA" id="ARBA00023098"/>
    </source>
</evidence>
<evidence type="ECO:0000256" key="3">
    <source>
        <dbReference type="ARBA" id="ARBA00022963"/>
    </source>
</evidence>
<feature type="compositionally biased region" description="Basic and acidic residues" evidence="6">
    <location>
        <begin position="636"/>
        <end position="650"/>
    </location>
</feature>
<comment type="caution">
    <text evidence="9">The sequence shown here is derived from an EMBL/GenBank/DDBJ whole genome shotgun (WGS) entry which is preliminary data.</text>
</comment>
<sequence length="661" mass="73983">MRSVMIVSVVWRMLVDVVLFWHGKLLEWYYRRTPVELWLDVLRTANEFDEWEEAALHLDGLLGLDLWRNNATSDHYDYRLIHERLASIEVARDTGDINALVNLLRSGLVRNLGNITAPKLYNRSFAGTKFLIEEYITQVAEAIEDIGLLPTPEEAAAAALEGQPPQRGSQALLPIEDIYNNPRNSRSNRGSTSNPTLDLNNAHEPNTHASTTDLVTSTPAAPLLPTMTTQNKLDFIHDTRQAFGRSTLVLQGGAIFGLCHLGVVKALFLRGLLPRIITGTATGALIAALVAIHTEEELPRVLKGDGIDLSAFSGKARQDSTAAIEKGGIWGKCWGMWSAGIRRVQRFRREGYFLDVKVLEECVRANVGDLTFEEAYQRSKRVLNITVATAGQGGIPTLLNYLTAPNVLVWTAAVASNASSPTFYGDRETRILCKDPEGRIVPWKPANTVDFRHWTHAAYSEHDSPLLRIAELFNVNHFIVSQARPYLIPFLQSDMHGPSLVETRNKTTSITAFLVRMMGLEIRHRLKQLDTLRLLPAGIRRFLVDERVPGASMTLVPEVTAGDFVRLMEVPTKETLEYWISKGERSVWPAVAALKIRCAVETELDRAYQQARRLKAGGLRRKASAMAHMGSALDSNEWRERERRERDRAHSTGARCLPTAY</sequence>
<dbReference type="PANTHER" id="PTHR14226">
    <property type="entry name" value="NEUROPATHY TARGET ESTERASE/SWISS CHEESE D.MELANOGASTER"/>
    <property type="match status" value="1"/>
</dbReference>
<feature type="transmembrane region" description="Helical" evidence="7">
    <location>
        <begin position="248"/>
        <end position="269"/>
    </location>
</feature>
<dbReference type="InterPro" id="IPR002641">
    <property type="entry name" value="PNPLA_dom"/>
</dbReference>
<keyword evidence="9" id="KW-0808">Transferase</keyword>
<feature type="domain" description="PNPLA" evidence="8">
    <location>
        <begin position="248"/>
        <end position="447"/>
    </location>
</feature>
<dbReference type="InterPro" id="IPR050301">
    <property type="entry name" value="NTE"/>
</dbReference>
<dbReference type="Gene3D" id="3.40.1090.10">
    <property type="entry name" value="Cytosolic phospholipase A2 catalytic domain"/>
    <property type="match status" value="1"/>
</dbReference>
<keyword evidence="7" id="KW-1133">Transmembrane helix</keyword>
<comment type="caution">
    <text evidence="5">Lacks conserved residue(s) required for the propagation of feature annotation.</text>
</comment>
<feature type="region of interest" description="Disordered" evidence="6">
    <location>
        <begin position="627"/>
        <end position="661"/>
    </location>
</feature>
<evidence type="ECO:0000256" key="6">
    <source>
        <dbReference type="SAM" id="MobiDB-lite"/>
    </source>
</evidence>
<dbReference type="SUPFAM" id="SSF52151">
    <property type="entry name" value="FabD/lysophospholipase-like"/>
    <property type="match status" value="1"/>
</dbReference>
<dbReference type="GO" id="GO:0004806">
    <property type="term" value="F:triacylglycerol lipase activity"/>
    <property type="evidence" value="ECO:0007669"/>
    <property type="project" value="InterPro"/>
</dbReference>
<evidence type="ECO:0000256" key="1">
    <source>
        <dbReference type="ARBA" id="ARBA00002682"/>
    </source>
</evidence>
<dbReference type="EMBL" id="JAUKUA010000001">
    <property type="protein sequence ID" value="KAK0731777.1"/>
    <property type="molecule type" value="Genomic_DNA"/>
</dbReference>
<comment type="function">
    <text evidence="1">Probable lipid hydrolase.</text>
</comment>
<dbReference type="GO" id="GO:0006641">
    <property type="term" value="P:triglyceride metabolic process"/>
    <property type="evidence" value="ECO:0007669"/>
    <property type="project" value="UniProtKB-ARBA"/>
</dbReference>
<dbReference type="PROSITE" id="PS51635">
    <property type="entry name" value="PNPLA"/>
    <property type="match status" value="1"/>
</dbReference>
<dbReference type="PANTHER" id="PTHR14226:SF44">
    <property type="entry name" value="TRIACYLGLYCEROL LIPASE 3"/>
    <property type="match status" value="1"/>
</dbReference>
<keyword evidence="2 9" id="KW-0378">Hydrolase</keyword>
<keyword evidence="4" id="KW-0443">Lipid metabolism</keyword>
<dbReference type="Pfam" id="PF01734">
    <property type="entry name" value="Patatin"/>
    <property type="match status" value="1"/>
</dbReference>
<organism evidence="9 10">
    <name type="scientific">Lasiosphaeris hirsuta</name>
    <dbReference type="NCBI Taxonomy" id="260670"/>
    <lineage>
        <taxon>Eukaryota</taxon>
        <taxon>Fungi</taxon>
        <taxon>Dikarya</taxon>
        <taxon>Ascomycota</taxon>
        <taxon>Pezizomycotina</taxon>
        <taxon>Sordariomycetes</taxon>
        <taxon>Sordariomycetidae</taxon>
        <taxon>Sordariales</taxon>
        <taxon>Lasiosphaeriaceae</taxon>
        <taxon>Lasiosphaeris</taxon>
    </lineage>
</organism>
<dbReference type="AlphaFoldDB" id="A0AA40BCJ5"/>
<dbReference type="Pfam" id="PF11815">
    <property type="entry name" value="DUF3336"/>
    <property type="match status" value="1"/>
</dbReference>
<keyword evidence="7" id="KW-0812">Transmembrane</keyword>
<dbReference type="InterPro" id="IPR016035">
    <property type="entry name" value="Acyl_Trfase/lysoPLipase"/>
</dbReference>
<keyword evidence="3" id="KW-0442">Lipid degradation</keyword>
<feature type="compositionally biased region" description="Low complexity" evidence="6">
    <location>
        <begin position="180"/>
        <end position="196"/>
    </location>
</feature>
<dbReference type="Proteomes" id="UP001172102">
    <property type="component" value="Unassembled WGS sequence"/>
</dbReference>
<evidence type="ECO:0000313" key="9">
    <source>
        <dbReference type="EMBL" id="KAK0731777.1"/>
    </source>
</evidence>
<evidence type="ECO:0000256" key="5">
    <source>
        <dbReference type="PROSITE-ProRule" id="PRU01161"/>
    </source>
</evidence>
<dbReference type="InterPro" id="IPR021771">
    <property type="entry name" value="Triacylglycerol_lipase_N"/>
</dbReference>
<accession>A0AA40BCJ5</accession>
<evidence type="ECO:0000259" key="8">
    <source>
        <dbReference type="PROSITE" id="PS51635"/>
    </source>
</evidence>
<evidence type="ECO:0000256" key="2">
    <source>
        <dbReference type="ARBA" id="ARBA00022801"/>
    </source>
</evidence>
<evidence type="ECO:0000256" key="7">
    <source>
        <dbReference type="SAM" id="Phobius"/>
    </source>
</evidence>
<feature type="region of interest" description="Disordered" evidence="6">
    <location>
        <begin position="179"/>
        <end position="214"/>
    </location>
</feature>
<dbReference type="CDD" id="cd07229">
    <property type="entry name" value="Pat_TGL3_like"/>
    <property type="match status" value="1"/>
</dbReference>
<evidence type="ECO:0000313" key="10">
    <source>
        <dbReference type="Proteomes" id="UP001172102"/>
    </source>
</evidence>
<protein>
    <submittedName>
        <fullName evidence="9">Acyl transferase/acyl hydrolase/lysophospholipase</fullName>
    </submittedName>
</protein>
<keyword evidence="10" id="KW-1185">Reference proteome</keyword>
<reference evidence="9" key="1">
    <citation type="submission" date="2023-06" db="EMBL/GenBank/DDBJ databases">
        <title>Genome-scale phylogeny and comparative genomics of the fungal order Sordariales.</title>
        <authorList>
            <consortium name="Lawrence Berkeley National Laboratory"/>
            <person name="Hensen N."/>
            <person name="Bonometti L."/>
            <person name="Westerberg I."/>
            <person name="Brannstrom I.O."/>
            <person name="Guillou S."/>
            <person name="Cros-Aarteil S."/>
            <person name="Calhoun S."/>
            <person name="Haridas S."/>
            <person name="Kuo A."/>
            <person name="Mondo S."/>
            <person name="Pangilinan J."/>
            <person name="Riley R."/>
            <person name="Labutti K."/>
            <person name="Andreopoulos B."/>
            <person name="Lipzen A."/>
            <person name="Chen C."/>
            <person name="Yanf M."/>
            <person name="Daum C."/>
            <person name="Ng V."/>
            <person name="Clum A."/>
            <person name="Steindorff A."/>
            <person name="Ohm R."/>
            <person name="Martin F."/>
            <person name="Silar P."/>
            <person name="Natvig D."/>
            <person name="Lalanne C."/>
            <person name="Gautier V."/>
            <person name="Ament-Velasquez S.L."/>
            <person name="Kruys A."/>
            <person name="Hutchinson M.I."/>
            <person name="Powell A.J."/>
            <person name="Barry K."/>
            <person name="Miller A.N."/>
            <person name="Grigoriev I.V."/>
            <person name="Debuchy R."/>
            <person name="Gladieux P."/>
            <person name="Thoren M.H."/>
            <person name="Johannesson H."/>
        </authorList>
    </citation>
    <scope>NUCLEOTIDE SEQUENCE</scope>
    <source>
        <strain evidence="9">SMH4607-1</strain>
    </source>
</reference>
<dbReference type="GO" id="GO:0016042">
    <property type="term" value="P:lipid catabolic process"/>
    <property type="evidence" value="ECO:0007669"/>
    <property type="project" value="UniProtKB-KW"/>
</dbReference>
<feature type="transmembrane region" description="Helical" evidence="7">
    <location>
        <begin position="275"/>
        <end position="293"/>
    </location>
</feature>
<proteinExistence type="predicted"/>
<name>A0AA40BCJ5_9PEZI</name>
<feature type="compositionally biased region" description="Polar residues" evidence="6">
    <location>
        <begin position="197"/>
        <end position="213"/>
    </location>
</feature>